<dbReference type="SUPFAM" id="SSF49464">
    <property type="entry name" value="Carboxypeptidase regulatory domain-like"/>
    <property type="match status" value="1"/>
</dbReference>
<reference evidence="8 9" key="1">
    <citation type="submission" date="2023-12" db="EMBL/GenBank/DDBJ databases">
        <title>Novel species of the genus Arcicella isolated from rivers.</title>
        <authorList>
            <person name="Lu H."/>
        </authorList>
    </citation>
    <scope>NUCLEOTIDE SEQUENCE [LARGE SCALE GENOMIC DNA]</scope>
    <source>
        <strain evidence="8 9">DC2W</strain>
    </source>
</reference>
<dbReference type="EMBL" id="JAYGIL010000004">
    <property type="protein sequence ID" value="MEA5402009.1"/>
    <property type="molecule type" value="Genomic_DNA"/>
</dbReference>
<dbReference type="Pfam" id="PF13715">
    <property type="entry name" value="CarbopepD_reg_2"/>
    <property type="match status" value="1"/>
</dbReference>
<dbReference type="Pfam" id="PF00593">
    <property type="entry name" value="TonB_dep_Rec_b-barrel"/>
    <property type="match status" value="1"/>
</dbReference>
<dbReference type="SUPFAM" id="SSF56935">
    <property type="entry name" value="Porins"/>
    <property type="match status" value="1"/>
</dbReference>
<keyword evidence="2 4" id="KW-0472">Membrane</keyword>
<dbReference type="PANTHER" id="PTHR40980:SF5">
    <property type="entry name" value="TONB-DEPENDENT RECEPTOR"/>
    <property type="match status" value="1"/>
</dbReference>
<keyword evidence="4" id="KW-0798">TonB box</keyword>
<feature type="domain" description="TonB-dependent receptor-like beta-barrel" evidence="6">
    <location>
        <begin position="467"/>
        <end position="865"/>
    </location>
</feature>
<comment type="caution">
    <text evidence="8">The sequence shown here is derived from an EMBL/GenBank/DDBJ whole genome shotgun (WGS) entry which is preliminary data.</text>
</comment>
<dbReference type="Proteomes" id="UP001303899">
    <property type="component" value="Unassembled WGS sequence"/>
</dbReference>
<dbReference type="InterPro" id="IPR012910">
    <property type="entry name" value="Plug_dom"/>
</dbReference>
<feature type="signal peptide" evidence="5">
    <location>
        <begin position="1"/>
        <end position="22"/>
    </location>
</feature>
<dbReference type="Pfam" id="PF07715">
    <property type="entry name" value="Plug"/>
    <property type="match status" value="1"/>
</dbReference>
<dbReference type="InterPro" id="IPR000531">
    <property type="entry name" value="Beta-barrel_TonB"/>
</dbReference>
<evidence type="ECO:0000313" key="9">
    <source>
        <dbReference type="Proteomes" id="UP001303899"/>
    </source>
</evidence>
<feature type="chain" id="PRO_5046630098" evidence="5">
    <location>
        <begin position="23"/>
        <end position="948"/>
    </location>
</feature>
<dbReference type="Gene3D" id="2.60.40.1120">
    <property type="entry name" value="Carboxypeptidase-like, regulatory domain"/>
    <property type="match status" value="1"/>
</dbReference>
<keyword evidence="9" id="KW-1185">Reference proteome</keyword>
<accession>A0ABU5S0R1</accession>
<keyword evidence="8" id="KW-0675">Receptor</keyword>
<gene>
    <name evidence="8" type="ORF">VB776_03715</name>
</gene>
<feature type="domain" description="TonB-dependent receptor plug" evidence="7">
    <location>
        <begin position="133"/>
        <end position="232"/>
    </location>
</feature>
<dbReference type="InterPro" id="IPR036942">
    <property type="entry name" value="Beta-barrel_TonB_sf"/>
</dbReference>
<organism evidence="8 9">
    <name type="scientific">Arcicella gelida</name>
    <dbReference type="NCBI Taxonomy" id="2984195"/>
    <lineage>
        <taxon>Bacteria</taxon>
        <taxon>Pseudomonadati</taxon>
        <taxon>Bacteroidota</taxon>
        <taxon>Cytophagia</taxon>
        <taxon>Cytophagales</taxon>
        <taxon>Flectobacillaceae</taxon>
        <taxon>Arcicella</taxon>
    </lineage>
</organism>
<protein>
    <submittedName>
        <fullName evidence="8">TonB-dependent receptor</fullName>
    </submittedName>
</protein>
<dbReference type="InterPro" id="IPR008969">
    <property type="entry name" value="CarboxyPept-like_regulatory"/>
</dbReference>
<sequence>MMKHKLLYTLIILFSSLSFTFAQEGTIRGTIKDAVSKEDLVGATVFIEGINKGAAADINGFFSFNKIPVGNYKLKISFVGYKVKFIENVKVVEGSVTEINTFIEEDQATTLNEVKVVAKKLTNTEVSVISEIKAAQQIVSGISAAQIGKTLDRTAAEVVKRVPGVTIFGDRFINIRGLNERYNTVMLNNVFTPSMESDVRSFSFDVIPSGQIDRILVYKSPAAELPGEFAGGVVKIFTKSIPDENYLTVDVSGAYRDGTTGNEFFRPKTGKYSYTGFNNGFSDLPKYFPTTSELKQIAVSNQAALTQAGQMLRNTWTPEASTASPDLRFSITGAYKFIDRENLKLANITAVNYSNTRTTFEMARSDFGYSIDQNNVESINEDKKFRDLQYTNSVRTGILHNWALRLNENHTFEFKNLYNQMSNAQYVDRKGLENGGTWDIRSLDQVYRGIYTGQVLGRHAFNDNKTKLDWVVGYNKSNSDRPDYKRYRYSTEGAVPTLLVPFGAAQTINLGRTNILLDEDAILGGINLVQKLSIKKGKTAEESKEIELKAGAFYENKERTFTARNLGYVRANSSLFDIGNLPIDEIFALQNINSTNGVKIDEQTNASDSYTASNNQIAGYVSGNYSFTKKLNLIAGVRVEKNVQKLNSFDVSRGVPVNYNRDVTNILPSANLTYNFSEKSLLRLAYGKTVNRPEFREVAPFTFYDFVNNRVISGNPSLNNAEIDNYDFRYEFYPTPAEVISVAAFYKNFKNPIEVLFDGATNANLNFGNAESAYSAGFEVEVKKSLDKLTASALLSKINLVFNGAFIYSRVKLGEAAQNQSDNRPLQGQSPYIVNAGINYNDSKKNTQISLLFNVIGKRIFAVGNSLAAGYPDWYEMPRNVIDLTFSKEIARNLIVKGGITDILNQRNFIIQDGNKDGNFDTSNDQIIQSYSPGRTYSLGLVYTLRKK</sequence>
<name>A0ABU5S0R1_9BACT</name>
<proteinExistence type="inferred from homology"/>
<evidence type="ECO:0000313" key="8">
    <source>
        <dbReference type="EMBL" id="MEA5402009.1"/>
    </source>
</evidence>
<evidence type="ECO:0000256" key="3">
    <source>
        <dbReference type="ARBA" id="ARBA00023237"/>
    </source>
</evidence>
<dbReference type="Gene3D" id="2.40.170.20">
    <property type="entry name" value="TonB-dependent receptor, beta-barrel domain"/>
    <property type="match status" value="1"/>
</dbReference>
<evidence type="ECO:0000256" key="1">
    <source>
        <dbReference type="ARBA" id="ARBA00004442"/>
    </source>
</evidence>
<evidence type="ECO:0000256" key="4">
    <source>
        <dbReference type="RuleBase" id="RU003357"/>
    </source>
</evidence>
<evidence type="ECO:0000256" key="2">
    <source>
        <dbReference type="ARBA" id="ARBA00023136"/>
    </source>
</evidence>
<dbReference type="Gene3D" id="2.170.130.10">
    <property type="entry name" value="TonB-dependent receptor, plug domain"/>
    <property type="match status" value="1"/>
</dbReference>
<dbReference type="PANTHER" id="PTHR40980">
    <property type="entry name" value="PLUG DOMAIN-CONTAINING PROTEIN"/>
    <property type="match status" value="1"/>
</dbReference>
<keyword evidence="5" id="KW-0732">Signal</keyword>
<keyword evidence="3" id="KW-0998">Cell outer membrane</keyword>
<comment type="similarity">
    <text evidence="4">Belongs to the TonB-dependent receptor family.</text>
</comment>
<evidence type="ECO:0000256" key="5">
    <source>
        <dbReference type="SAM" id="SignalP"/>
    </source>
</evidence>
<evidence type="ECO:0000259" key="6">
    <source>
        <dbReference type="Pfam" id="PF00593"/>
    </source>
</evidence>
<dbReference type="InterPro" id="IPR037066">
    <property type="entry name" value="Plug_dom_sf"/>
</dbReference>
<evidence type="ECO:0000259" key="7">
    <source>
        <dbReference type="Pfam" id="PF07715"/>
    </source>
</evidence>
<dbReference type="RefSeq" id="WP_323326170.1">
    <property type="nucleotide sequence ID" value="NZ_JAYGIL010000004.1"/>
</dbReference>
<comment type="subcellular location">
    <subcellularLocation>
        <location evidence="1 4">Cell outer membrane</location>
    </subcellularLocation>
</comment>